<accession>A0A1I7S8B4</accession>
<proteinExistence type="predicted"/>
<sequence>MYEKLGLPNWSMLDFAPFEQVSRKRSHPSYIAPLNAEPHFDGQGRRTELPVKRSHIDQAFAPQPPGPFGTIFLTSHGPPLTPQRRCMGPFGDGI</sequence>
<reference evidence="2" key="1">
    <citation type="submission" date="2016-11" db="UniProtKB">
        <authorList>
            <consortium name="WormBaseParasite"/>
        </authorList>
    </citation>
    <scope>IDENTIFICATION</scope>
</reference>
<protein>
    <submittedName>
        <fullName evidence="2">Uncharacterized protein</fullName>
    </submittedName>
</protein>
<evidence type="ECO:0000313" key="1">
    <source>
        <dbReference type="Proteomes" id="UP000095284"/>
    </source>
</evidence>
<dbReference type="Proteomes" id="UP000095284">
    <property type="component" value="Unplaced"/>
</dbReference>
<evidence type="ECO:0000313" key="2">
    <source>
        <dbReference type="WBParaSite" id="BXY_0925700.1"/>
    </source>
</evidence>
<dbReference type="AlphaFoldDB" id="A0A1I7S8B4"/>
<name>A0A1I7S8B4_BURXY</name>
<dbReference type="WBParaSite" id="BXY_0925700.1">
    <property type="protein sequence ID" value="BXY_0925700.1"/>
    <property type="gene ID" value="BXY_0925700"/>
</dbReference>
<organism evidence="1 2">
    <name type="scientific">Bursaphelenchus xylophilus</name>
    <name type="common">Pinewood nematode worm</name>
    <name type="synonym">Aphelenchoides xylophilus</name>
    <dbReference type="NCBI Taxonomy" id="6326"/>
    <lineage>
        <taxon>Eukaryota</taxon>
        <taxon>Metazoa</taxon>
        <taxon>Ecdysozoa</taxon>
        <taxon>Nematoda</taxon>
        <taxon>Chromadorea</taxon>
        <taxon>Rhabditida</taxon>
        <taxon>Tylenchina</taxon>
        <taxon>Tylenchomorpha</taxon>
        <taxon>Aphelenchoidea</taxon>
        <taxon>Aphelenchoididae</taxon>
        <taxon>Bursaphelenchus</taxon>
    </lineage>
</organism>